<keyword evidence="3" id="KW-1185">Reference proteome</keyword>
<organism evidence="2 3">
    <name type="scientific">Linum trigynum</name>
    <dbReference type="NCBI Taxonomy" id="586398"/>
    <lineage>
        <taxon>Eukaryota</taxon>
        <taxon>Viridiplantae</taxon>
        <taxon>Streptophyta</taxon>
        <taxon>Embryophyta</taxon>
        <taxon>Tracheophyta</taxon>
        <taxon>Spermatophyta</taxon>
        <taxon>Magnoliopsida</taxon>
        <taxon>eudicotyledons</taxon>
        <taxon>Gunneridae</taxon>
        <taxon>Pentapetalae</taxon>
        <taxon>rosids</taxon>
        <taxon>fabids</taxon>
        <taxon>Malpighiales</taxon>
        <taxon>Linaceae</taxon>
        <taxon>Linum</taxon>
    </lineage>
</organism>
<sequence>MSRAARDRKGGSIPTPPHDSRTKRHQTKPRNHYAILSEARWTALKVTKEDVNCKAIPSAHRERPQDLRLRSEVWKKTISRDRFLAKST</sequence>
<protein>
    <submittedName>
        <fullName evidence="2">Uncharacterized protein</fullName>
    </submittedName>
</protein>
<dbReference type="AlphaFoldDB" id="A0AAV2DNY0"/>
<evidence type="ECO:0000313" key="3">
    <source>
        <dbReference type="Proteomes" id="UP001497516"/>
    </source>
</evidence>
<proteinExistence type="predicted"/>
<name>A0AAV2DNY0_9ROSI</name>
<dbReference type="EMBL" id="OZ034816">
    <property type="protein sequence ID" value="CAL1374682.1"/>
    <property type="molecule type" value="Genomic_DNA"/>
</dbReference>
<feature type="compositionally biased region" description="Basic and acidic residues" evidence="1">
    <location>
        <begin position="1"/>
        <end position="10"/>
    </location>
</feature>
<gene>
    <name evidence="2" type="ORF">LTRI10_LOCUS16527</name>
</gene>
<evidence type="ECO:0000313" key="2">
    <source>
        <dbReference type="EMBL" id="CAL1374682.1"/>
    </source>
</evidence>
<feature type="region of interest" description="Disordered" evidence="1">
    <location>
        <begin position="1"/>
        <end position="30"/>
    </location>
</feature>
<accession>A0AAV2DNY0</accession>
<reference evidence="2 3" key="1">
    <citation type="submission" date="2024-04" db="EMBL/GenBank/DDBJ databases">
        <authorList>
            <person name="Fracassetti M."/>
        </authorList>
    </citation>
    <scope>NUCLEOTIDE SEQUENCE [LARGE SCALE GENOMIC DNA]</scope>
</reference>
<feature type="compositionally biased region" description="Basic residues" evidence="1">
    <location>
        <begin position="21"/>
        <end position="30"/>
    </location>
</feature>
<dbReference type="Proteomes" id="UP001497516">
    <property type="component" value="Chromosome 3"/>
</dbReference>
<evidence type="ECO:0000256" key="1">
    <source>
        <dbReference type="SAM" id="MobiDB-lite"/>
    </source>
</evidence>